<name>A0A3Q1FDJ0_9TELE</name>
<dbReference type="PANTHER" id="PTHR11782">
    <property type="entry name" value="ADENOSINE/GUANOSINE DIPHOSPHATASE"/>
    <property type="match status" value="1"/>
</dbReference>
<dbReference type="GO" id="GO:0005524">
    <property type="term" value="F:ATP binding"/>
    <property type="evidence" value="ECO:0007669"/>
    <property type="project" value="UniProtKB-KW"/>
</dbReference>
<evidence type="ECO:0000256" key="13">
    <source>
        <dbReference type="ARBA" id="ARBA00023157"/>
    </source>
</evidence>
<evidence type="ECO:0000313" key="31">
    <source>
        <dbReference type="Proteomes" id="UP000257200"/>
    </source>
</evidence>
<keyword evidence="31" id="KW-1185">Reference proteome</keyword>
<evidence type="ECO:0000256" key="11">
    <source>
        <dbReference type="ARBA" id="ARBA00022837"/>
    </source>
</evidence>
<evidence type="ECO:0000256" key="6">
    <source>
        <dbReference type="ARBA" id="ARBA00009283"/>
    </source>
</evidence>
<keyword evidence="11" id="KW-0106">Calcium</keyword>
<evidence type="ECO:0000256" key="18">
    <source>
        <dbReference type="ARBA" id="ARBA00045733"/>
    </source>
</evidence>
<dbReference type="Proteomes" id="UP000257200">
    <property type="component" value="Unplaced"/>
</dbReference>
<feature type="binding site" evidence="27">
    <location>
        <begin position="202"/>
        <end position="206"/>
    </location>
    <ligand>
        <name>ATP</name>
        <dbReference type="ChEBI" id="CHEBI:30616"/>
    </ligand>
</feature>
<protein>
    <recommendedName>
        <fullName evidence="15">nucleoside diphosphate phosphatase</fullName>
        <ecNumber evidence="15">3.6.1.6</ecNumber>
    </recommendedName>
    <alternativeName>
        <fullName evidence="16">Guanosine-diphosphatase ENTPD5</fullName>
    </alternativeName>
    <alternativeName>
        <fullName evidence="17">Uridine-diphosphatase ENTPD5</fullName>
    </alternativeName>
</protein>
<comment type="catalytic activity">
    <reaction evidence="20">
        <text>CDP + H2O = CMP + phosphate + H(+)</text>
        <dbReference type="Rhea" id="RHEA:64880"/>
        <dbReference type="ChEBI" id="CHEBI:15377"/>
        <dbReference type="ChEBI" id="CHEBI:15378"/>
        <dbReference type="ChEBI" id="CHEBI:43474"/>
        <dbReference type="ChEBI" id="CHEBI:58069"/>
        <dbReference type="ChEBI" id="CHEBI:60377"/>
        <dbReference type="EC" id="3.6.1.6"/>
    </reaction>
    <physiologicalReaction direction="left-to-right" evidence="20">
        <dbReference type="Rhea" id="RHEA:64881"/>
    </physiologicalReaction>
</comment>
<reference evidence="30" key="2">
    <citation type="submission" date="2025-09" db="UniProtKB">
        <authorList>
            <consortium name="Ensembl"/>
        </authorList>
    </citation>
    <scope>IDENTIFICATION</scope>
</reference>
<evidence type="ECO:0000256" key="23">
    <source>
        <dbReference type="ARBA" id="ARBA00048756"/>
    </source>
</evidence>
<reference evidence="30" key="1">
    <citation type="submission" date="2025-08" db="UniProtKB">
        <authorList>
            <consortium name="Ensembl"/>
        </authorList>
    </citation>
    <scope>IDENTIFICATION</scope>
</reference>
<dbReference type="GO" id="GO:0017110">
    <property type="term" value="F:nucleoside diphosphate phosphatase activity"/>
    <property type="evidence" value="ECO:0007669"/>
    <property type="project" value="UniProtKB-EC"/>
</dbReference>
<dbReference type="Ensembl" id="ENSAPOT00000024737.1">
    <property type="protein sequence ID" value="ENSAPOP00000015916.1"/>
    <property type="gene ID" value="ENSAPOG00000018962.1"/>
</dbReference>
<evidence type="ECO:0000256" key="21">
    <source>
        <dbReference type="ARBA" id="ARBA00048053"/>
    </source>
</evidence>
<comment type="cofactor">
    <cofactor evidence="2">
        <name>Mg(2+)</name>
        <dbReference type="ChEBI" id="CHEBI:18420"/>
    </cofactor>
</comment>
<evidence type="ECO:0000256" key="17">
    <source>
        <dbReference type="ARBA" id="ARBA00042507"/>
    </source>
</evidence>
<dbReference type="GO" id="GO:0005783">
    <property type="term" value="C:endoplasmic reticulum"/>
    <property type="evidence" value="ECO:0007669"/>
    <property type="project" value="UniProtKB-SubCell"/>
</dbReference>
<dbReference type="GeneTree" id="ENSGT01150000286963"/>
<evidence type="ECO:0000256" key="3">
    <source>
        <dbReference type="ARBA" id="ARBA00004240"/>
    </source>
</evidence>
<evidence type="ECO:0000256" key="25">
    <source>
        <dbReference type="ARBA" id="ARBA00049328"/>
    </source>
</evidence>
<dbReference type="STRING" id="80966.ENSAPOP00000015916"/>
<keyword evidence="7" id="KW-0964">Secreted</keyword>
<organism evidence="30 31">
    <name type="scientific">Acanthochromis polyacanthus</name>
    <name type="common">spiny chromis</name>
    <dbReference type="NCBI Taxonomy" id="80966"/>
    <lineage>
        <taxon>Eukaryota</taxon>
        <taxon>Metazoa</taxon>
        <taxon>Chordata</taxon>
        <taxon>Craniata</taxon>
        <taxon>Vertebrata</taxon>
        <taxon>Euteleostomi</taxon>
        <taxon>Actinopterygii</taxon>
        <taxon>Neopterygii</taxon>
        <taxon>Teleostei</taxon>
        <taxon>Neoteleostei</taxon>
        <taxon>Acanthomorphata</taxon>
        <taxon>Ovalentaria</taxon>
        <taxon>Pomacentridae</taxon>
        <taxon>Acanthochromis</taxon>
    </lineage>
</organism>
<comment type="catalytic activity">
    <reaction evidence="22">
        <text>UDP + H2O = UMP + phosphate + H(+)</text>
        <dbReference type="Rhea" id="RHEA:64876"/>
        <dbReference type="ChEBI" id="CHEBI:15377"/>
        <dbReference type="ChEBI" id="CHEBI:15378"/>
        <dbReference type="ChEBI" id="CHEBI:43474"/>
        <dbReference type="ChEBI" id="CHEBI:57865"/>
        <dbReference type="ChEBI" id="CHEBI:58223"/>
        <dbReference type="EC" id="3.6.1.6"/>
    </reaction>
    <physiologicalReaction direction="left-to-right" evidence="22">
        <dbReference type="Rhea" id="RHEA:64877"/>
    </physiologicalReaction>
</comment>
<keyword evidence="27" id="KW-0547">Nucleotide-binding</keyword>
<comment type="subunit">
    <text evidence="19">Monomer; active form. Homodimer; disulfide-linked. Homodimers are enzymatically inactive.</text>
</comment>
<evidence type="ECO:0000256" key="24">
    <source>
        <dbReference type="ARBA" id="ARBA00049217"/>
    </source>
</evidence>
<evidence type="ECO:0000256" key="10">
    <source>
        <dbReference type="ARBA" id="ARBA00022824"/>
    </source>
</evidence>
<evidence type="ECO:0000256" key="2">
    <source>
        <dbReference type="ARBA" id="ARBA00001946"/>
    </source>
</evidence>
<accession>A0A3Q1FDJ0</accession>
<keyword evidence="13" id="KW-1015">Disulfide bond</keyword>
<dbReference type="AlphaFoldDB" id="A0A3Q1FDJ0"/>
<comment type="similarity">
    <text evidence="6 28">Belongs to the GDA1/CD39 NTPase family.</text>
</comment>
<keyword evidence="14" id="KW-0325">Glycoprotein</keyword>
<evidence type="ECO:0000256" key="1">
    <source>
        <dbReference type="ARBA" id="ARBA00001913"/>
    </source>
</evidence>
<evidence type="ECO:0000256" key="7">
    <source>
        <dbReference type="ARBA" id="ARBA00022525"/>
    </source>
</evidence>
<comment type="subcellular location">
    <subcellularLocation>
        <location evidence="3">Endoplasmic reticulum</location>
    </subcellularLocation>
    <subcellularLocation>
        <location evidence="4">Secreted</location>
    </subcellularLocation>
</comment>
<keyword evidence="12" id="KW-0460">Magnesium</keyword>
<evidence type="ECO:0000256" key="29">
    <source>
        <dbReference type="SAM" id="SignalP"/>
    </source>
</evidence>
<evidence type="ECO:0000256" key="27">
    <source>
        <dbReference type="PIRSR" id="PIRSR600407-2"/>
    </source>
</evidence>
<keyword evidence="10" id="KW-0256">Endoplasmic reticulum</keyword>
<feature type="active site" description="Proton acceptor" evidence="26">
    <location>
        <position position="172"/>
    </location>
</feature>
<sequence length="429" mass="47623">MKPPAVPLLLLVLLAVAGLSRAQVQTSFLDWSTILPSLSRPANHSRIFYAVMFDAGSTGTRIHVYTFIQSDSAELPVLDNEMFHSIKPGLSAYADSPEMAGQTVRMLLKVAKKTVPRLVWKRTPLVLRATAGLRLLSAEKAHAILDQVQHVFDESPFLVPDNSVSIMNGTNEGILAWITVNFLTGHLTAQSKKTVGILDLGGGSTQITFLPKLKKTIESAPVDDFIARFEFFNSTFELYTHSYLGHGLMAARLATLGALGAQGLEWRVFKSSCLPKKFKDEWSFGGLTYRVSGDPDGYAGYKLCYQEVLKVVKGIIHQPYELQDSNVFYAFSYYFDRAVDAGLIDGVQGGMLEVRDFKKRAKEVCNKMTKHPPISPFLCMDMTYITCLLKDGFGFKESTVLQLTKKVNNVEASWALGATLDHFHNLKIH</sequence>
<evidence type="ECO:0000256" key="12">
    <source>
        <dbReference type="ARBA" id="ARBA00022842"/>
    </source>
</evidence>
<feature type="signal peptide" evidence="29">
    <location>
        <begin position="1"/>
        <end position="22"/>
    </location>
</feature>
<evidence type="ECO:0000256" key="20">
    <source>
        <dbReference type="ARBA" id="ARBA00047813"/>
    </source>
</evidence>
<comment type="catalytic activity">
    <reaction evidence="25">
        <text>IDP + H2O = IMP + phosphate + H(+)</text>
        <dbReference type="Rhea" id="RHEA:35207"/>
        <dbReference type="ChEBI" id="CHEBI:15377"/>
        <dbReference type="ChEBI" id="CHEBI:15378"/>
        <dbReference type="ChEBI" id="CHEBI:43474"/>
        <dbReference type="ChEBI" id="CHEBI:58053"/>
        <dbReference type="ChEBI" id="CHEBI:58280"/>
        <dbReference type="EC" id="3.6.1.6"/>
    </reaction>
    <physiologicalReaction direction="left-to-right" evidence="25">
        <dbReference type="Rhea" id="RHEA:35208"/>
    </physiologicalReaction>
</comment>
<evidence type="ECO:0000256" key="28">
    <source>
        <dbReference type="RuleBase" id="RU003833"/>
    </source>
</evidence>
<comment type="function">
    <text evidence="18">Hydrolyzes nucleoside diphosphates with a preference for GDP, IDP and UDP compared to ADP and CDP. In the lumen of the endoplasmic reticulum, hydrolyzes UDP that acts as an end-product feedback inhibitor of the UDP-Glc:glycoprotein glucosyltransferases. UMP can be transported back by an UDP-sugar antiporter to the cytosol where it is consumed to regenerate UDP-glucose. Therefore, it positively regulates protein reglucosylation by clearing UDP from the ER lumen and by promoting the regeneration of UDP-glucose. Protein reglucosylation is essential to proper glycoprotein folding and quality control in the ER.</text>
</comment>
<evidence type="ECO:0000313" key="30">
    <source>
        <dbReference type="Ensembl" id="ENSAPOP00000015916.1"/>
    </source>
</evidence>
<dbReference type="GO" id="GO:0005576">
    <property type="term" value="C:extracellular region"/>
    <property type="evidence" value="ECO:0007669"/>
    <property type="project" value="UniProtKB-SubCell"/>
</dbReference>
<proteinExistence type="inferred from homology"/>
<dbReference type="InterPro" id="IPR000407">
    <property type="entry name" value="GDA1_CD39_NTPase"/>
</dbReference>
<evidence type="ECO:0000256" key="14">
    <source>
        <dbReference type="ARBA" id="ARBA00023180"/>
    </source>
</evidence>
<evidence type="ECO:0000256" key="9">
    <source>
        <dbReference type="ARBA" id="ARBA00022801"/>
    </source>
</evidence>
<comment type="pathway">
    <text evidence="5">Protein modification; protein glycosylation.</text>
</comment>
<evidence type="ECO:0000256" key="19">
    <source>
        <dbReference type="ARBA" id="ARBA00046723"/>
    </source>
</evidence>
<evidence type="ECO:0000256" key="5">
    <source>
        <dbReference type="ARBA" id="ARBA00004922"/>
    </source>
</evidence>
<dbReference type="InParanoid" id="A0A3Q1FDJ0"/>
<comment type="catalytic activity">
    <reaction evidence="23">
        <text>GDP + H2O = GMP + phosphate + H(+)</text>
        <dbReference type="Rhea" id="RHEA:22156"/>
        <dbReference type="ChEBI" id="CHEBI:15377"/>
        <dbReference type="ChEBI" id="CHEBI:15378"/>
        <dbReference type="ChEBI" id="CHEBI:43474"/>
        <dbReference type="ChEBI" id="CHEBI:58115"/>
        <dbReference type="ChEBI" id="CHEBI:58189"/>
        <dbReference type="EC" id="3.6.1.6"/>
    </reaction>
    <physiologicalReaction direction="left-to-right" evidence="23">
        <dbReference type="Rhea" id="RHEA:22157"/>
    </physiologicalReaction>
</comment>
<dbReference type="Gene3D" id="3.30.420.150">
    <property type="entry name" value="Exopolyphosphatase. Domain 2"/>
    <property type="match status" value="1"/>
</dbReference>
<feature type="chain" id="PRO_5018785888" description="nucleoside diphosphate phosphatase" evidence="29">
    <location>
        <begin position="23"/>
        <end position="429"/>
    </location>
</feature>
<comment type="catalytic activity">
    <reaction evidence="24">
        <text>ADP + H2O = AMP + phosphate + H(+)</text>
        <dbReference type="Rhea" id="RHEA:61436"/>
        <dbReference type="ChEBI" id="CHEBI:15377"/>
        <dbReference type="ChEBI" id="CHEBI:15378"/>
        <dbReference type="ChEBI" id="CHEBI:43474"/>
        <dbReference type="ChEBI" id="CHEBI:456215"/>
        <dbReference type="ChEBI" id="CHEBI:456216"/>
        <dbReference type="EC" id="3.6.1.6"/>
    </reaction>
    <physiologicalReaction direction="left-to-right" evidence="24">
        <dbReference type="Rhea" id="RHEA:61437"/>
    </physiologicalReaction>
</comment>
<comment type="catalytic activity">
    <reaction evidence="21">
        <text>a ribonucleoside 5'-diphosphate + H2O = a ribonucleoside 5'-phosphate + phosphate + H(+)</text>
        <dbReference type="Rhea" id="RHEA:36799"/>
        <dbReference type="ChEBI" id="CHEBI:15377"/>
        <dbReference type="ChEBI" id="CHEBI:15378"/>
        <dbReference type="ChEBI" id="CHEBI:43474"/>
        <dbReference type="ChEBI" id="CHEBI:57930"/>
        <dbReference type="ChEBI" id="CHEBI:58043"/>
        <dbReference type="EC" id="3.6.1.6"/>
    </reaction>
    <physiologicalReaction direction="left-to-right" evidence="21">
        <dbReference type="Rhea" id="RHEA:36800"/>
    </physiologicalReaction>
</comment>
<dbReference type="PROSITE" id="PS01238">
    <property type="entry name" value="GDA1_CD39_NTPASE"/>
    <property type="match status" value="1"/>
</dbReference>
<evidence type="ECO:0000256" key="8">
    <source>
        <dbReference type="ARBA" id="ARBA00022729"/>
    </source>
</evidence>
<dbReference type="PANTHER" id="PTHR11782:SF35">
    <property type="entry name" value="NUCLEOSIDE DIPHOSPHATE PHOSPHATASE ENTPD5"/>
    <property type="match status" value="1"/>
</dbReference>
<dbReference type="EC" id="3.6.1.6" evidence="15"/>
<dbReference type="FunFam" id="3.30.420.40:FF:000052">
    <property type="entry name" value="Ectonucleoside triphosphate diphosphohydrolase 5"/>
    <property type="match status" value="1"/>
</dbReference>
<dbReference type="Pfam" id="PF01150">
    <property type="entry name" value="GDA1_CD39"/>
    <property type="match status" value="1"/>
</dbReference>
<evidence type="ECO:0000256" key="22">
    <source>
        <dbReference type="ARBA" id="ARBA00048075"/>
    </source>
</evidence>
<evidence type="ECO:0000256" key="16">
    <source>
        <dbReference type="ARBA" id="ARBA00042111"/>
    </source>
</evidence>
<keyword evidence="9 28" id="KW-0378">Hydrolase</keyword>
<evidence type="ECO:0000256" key="15">
    <source>
        <dbReference type="ARBA" id="ARBA00038863"/>
    </source>
</evidence>
<keyword evidence="27" id="KW-0067">ATP-binding</keyword>
<keyword evidence="8 29" id="KW-0732">Signal</keyword>
<comment type="cofactor">
    <cofactor evidence="1">
        <name>Ca(2+)</name>
        <dbReference type="ChEBI" id="CHEBI:29108"/>
    </cofactor>
</comment>
<evidence type="ECO:0000256" key="26">
    <source>
        <dbReference type="PIRSR" id="PIRSR600407-1"/>
    </source>
</evidence>
<evidence type="ECO:0000256" key="4">
    <source>
        <dbReference type="ARBA" id="ARBA00004613"/>
    </source>
</evidence>
<dbReference type="Gene3D" id="3.30.420.40">
    <property type="match status" value="1"/>
</dbReference>